<gene>
    <name evidence="2" type="ORF">LCGC14_2338750</name>
</gene>
<reference evidence="2" key="1">
    <citation type="journal article" date="2015" name="Nature">
        <title>Complex archaea that bridge the gap between prokaryotes and eukaryotes.</title>
        <authorList>
            <person name="Spang A."/>
            <person name="Saw J.H."/>
            <person name="Jorgensen S.L."/>
            <person name="Zaremba-Niedzwiedzka K."/>
            <person name="Martijn J."/>
            <person name="Lind A.E."/>
            <person name="van Eijk R."/>
            <person name="Schleper C."/>
            <person name="Guy L."/>
            <person name="Ettema T.J."/>
        </authorList>
    </citation>
    <scope>NUCLEOTIDE SEQUENCE</scope>
</reference>
<keyword evidence="1" id="KW-0472">Membrane</keyword>
<dbReference type="AlphaFoldDB" id="A0A0F9CDG0"/>
<evidence type="ECO:0000313" key="2">
    <source>
        <dbReference type="EMBL" id="KKL47119.1"/>
    </source>
</evidence>
<name>A0A0F9CDG0_9ZZZZ</name>
<comment type="caution">
    <text evidence="2">The sequence shown here is derived from an EMBL/GenBank/DDBJ whole genome shotgun (WGS) entry which is preliminary data.</text>
</comment>
<accession>A0A0F9CDG0</accession>
<sequence length="74" mass="8468">MNGKIDFKGILMACGILVGVGVLVGQFYYIRDRSVSRAELKVVVAEQNLVLERRLNRFEKSVDTKLDKILRQTR</sequence>
<keyword evidence="1" id="KW-0812">Transmembrane</keyword>
<dbReference type="EMBL" id="LAZR01033785">
    <property type="protein sequence ID" value="KKL47119.1"/>
    <property type="molecule type" value="Genomic_DNA"/>
</dbReference>
<feature type="transmembrane region" description="Helical" evidence="1">
    <location>
        <begin position="9"/>
        <end position="29"/>
    </location>
</feature>
<organism evidence="2">
    <name type="scientific">marine sediment metagenome</name>
    <dbReference type="NCBI Taxonomy" id="412755"/>
    <lineage>
        <taxon>unclassified sequences</taxon>
        <taxon>metagenomes</taxon>
        <taxon>ecological metagenomes</taxon>
    </lineage>
</organism>
<protein>
    <submittedName>
        <fullName evidence="2">Uncharacterized protein</fullName>
    </submittedName>
</protein>
<evidence type="ECO:0000256" key="1">
    <source>
        <dbReference type="SAM" id="Phobius"/>
    </source>
</evidence>
<proteinExistence type="predicted"/>
<keyword evidence="1" id="KW-1133">Transmembrane helix</keyword>